<proteinExistence type="predicted"/>
<dbReference type="OrthoDB" id="9810084at2"/>
<organism evidence="1 2">
    <name type="scientific">Pseudolabrys taiwanensis</name>
    <dbReference type="NCBI Taxonomy" id="331696"/>
    <lineage>
        <taxon>Bacteria</taxon>
        <taxon>Pseudomonadati</taxon>
        <taxon>Pseudomonadota</taxon>
        <taxon>Alphaproteobacteria</taxon>
        <taxon>Hyphomicrobiales</taxon>
        <taxon>Xanthobacteraceae</taxon>
        <taxon>Pseudolabrys</taxon>
    </lineage>
</organism>
<evidence type="ECO:0000313" key="2">
    <source>
        <dbReference type="Proteomes" id="UP000254889"/>
    </source>
</evidence>
<protein>
    <submittedName>
        <fullName evidence="1">DUF488 domain-containing protein</fullName>
    </submittedName>
</protein>
<dbReference type="InterPro" id="IPR014519">
    <property type="entry name" value="UCP024492"/>
</dbReference>
<dbReference type="PANTHER" id="PTHR39337">
    <property type="entry name" value="BLR5642 PROTEIN"/>
    <property type="match status" value="1"/>
</dbReference>
<evidence type="ECO:0000313" key="1">
    <source>
        <dbReference type="EMBL" id="AXK80605.1"/>
    </source>
</evidence>
<dbReference type="AlphaFoldDB" id="A0A345ZUK8"/>
<gene>
    <name evidence="1" type="ORF">DW352_08825</name>
</gene>
<dbReference type="InterPro" id="IPR007438">
    <property type="entry name" value="DUF488"/>
</dbReference>
<dbReference type="RefSeq" id="WP_115690421.1">
    <property type="nucleotide sequence ID" value="NZ_CP031417.1"/>
</dbReference>
<dbReference type="Proteomes" id="UP000254889">
    <property type="component" value="Chromosome"/>
</dbReference>
<dbReference type="EMBL" id="CP031417">
    <property type="protein sequence ID" value="AXK80605.1"/>
    <property type="molecule type" value="Genomic_DNA"/>
</dbReference>
<dbReference type="Pfam" id="PF04343">
    <property type="entry name" value="DUF488"/>
    <property type="match status" value="1"/>
</dbReference>
<dbReference type="PIRSF" id="PIRSF024492">
    <property type="entry name" value="UCP024492"/>
    <property type="match status" value="1"/>
</dbReference>
<name>A0A345ZUK8_9HYPH</name>
<dbReference type="KEGG" id="ptaw:DW352_08825"/>
<reference evidence="1 2" key="1">
    <citation type="submission" date="2018-07" db="EMBL/GenBank/DDBJ databases">
        <authorList>
            <person name="Quirk P.G."/>
            <person name="Krulwich T.A."/>
        </authorList>
    </citation>
    <scope>NUCLEOTIDE SEQUENCE [LARGE SCALE GENOMIC DNA]</scope>
    <source>
        <strain evidence="1 2">CC-BB4</strain>
    </source>
</reference>
<sequence length="155" mass="17108">MAARSTPQLFTIGYEQAKPAAVLDELKHAKVDMLVDVRAVAASRRPGFSKRQLAATVDDAGIAYVHLQKLGTPAEGRQAARAGDRATLTRIYEKHIKKAEPQAELAELIGLIKSGKRIALLCYCRDPATCHRSRIVAHVKDRMRVKVEDLIPPLF</sequence>
<keyword evidence="2" id="KW-1185">Reference proteome</keyword>
<accession>A0A345ZUK8</accession>
<dbReference type="PANTHER" id="PTHR39337:SF1">
    <property type="entry name" value="BLR5642 PROTEIN"/>
    <property type="match status" value="1"/>
</dbReference>